<dbReference type="OMA" id="CKEIAVP"/>
<evidence type="ECO:0000313" key="11">
    <source>
        <dbReference type="EMBL" id="EPS38747.1"/>
    </source>
</evidence>
<evidence type="ECO:0000256" key="10">
    <source>
        <dbReference type="SAM" id="SignalP"/>
    </source>
</evidence>
<feature type="active site" description="Proton donor/acceptor" evidence="8">
    <location>
        <position position="218"/>
    </location>
</feature>
<feature type="chain" id="PRO_5004548601" description="cutinase" evidence="10">
    <location>
        <begin position="19"/>
        <end position="236"/>
    </location>
</feature>
<evidence type="ECO:0000256" key="1">
    <source>
        <dbReference type="ARBA" id="ARBA00007534"/>
    </source>
</evidence>
<dbReference type="OrthoDB" id="3225429at2759"/>
<comment type="similarity">
    <text evidence="1">Belongs to the cutinase family.</text>
</comment>
<dbReference type="Pfam" id="PF01083">
    <property type="entry name" value="Cutinase"/>
    <property type="match status" value="1"/>
</dbReference>
<evidence type="ECO:0000256" key="9">
    <source>
        <dbReference type="PIRSR" id="PIRSR611150-2"/>
    </source>
</evidence>
<comment type="caution">
    <text evidence="11">The sequence shown here is derived from an EMBL/GenBank/DDBJ whole genome shotgun (WGS) entry which is preliminary data.</text>
</comment>
<dbReference type="InterPro" id="IPR000675">
    <property type="entry name" value="Cutinase/axe"/>
</dbReference>
<dbReference type="SMART" id="SM01110">
    <property type="entry name" value="Cutinase"/>
    <property type="match status" value="1"/>
</dbReference>
<dbReference type="PANTHER" id="PTHR48250:SF2">
    <property type="entry name" value="CUTINASE"/>
    <property type="match status" value="1"/>
</dbReference>
<dbReference type="GO" id="GO:0005576">
    <property type="term" value="C:extracellular region"/>
    <property type="evidence" value="ECO:0007669"/>
    <property type="project" value="InterPro"/>
</dbReference>
<comment type="catalytic activity">
    <reaction evidence="7">
        <text>cutin + H2O = cutin monomers.</text>
        <dbReference type="EC" id="3.1.1.74"/>
    </reaction>
</comment>
<dbReference type="STRING" id="1284197.S8BTZ0"/>
<accession>S8BTZ0</accession>
<dbReference type="GO" id="GO:0016052">
    <property type="term" value="P:carbohydrate catabolic process"/>
    <property type="evidence" value="ECO:0007669"/>
    <property type="project" value="TreeGrafter"/>
</dbReference>
<keyword evidence="6 9" id="KW-1015">Disulfide bond</keyword>
<evidence type="ECO:0000313" key="12">
    <source>
        <dbReference type="Proteomes" id="UP000015100"/>
    </source>
</evidence>
<dbReference type="Proteomes" id="UP000015100">
    <property type="component" value="Unassembled WGS sequence"/>
</dbReference>
<keyword evidence="12" id="KW-1185">Reference proteome</keyword>
<feature type="signal peptide" evidence="10">
    <location>
        <begin position="1"/>
        <end position="18"/>
    </location>
</feature>
<reference evidence="12" key="2">
    <citation type="submission" date="2013-04" db="EMBL/GenBank/DDBJ databases">
        <title>Genomic mechanisms accounting for the adaptation to parasitism in nematode-trapping fungi.</title>
        <authorList>
            <person name="Ahren D.G."/>
        </authorList>
    </citation>
    <scope>NUCLEOTIDE SEQUENCE [LARGE SCALE GENOMIC DNA]</scope>
    <source>
        <strain evidence="12">CBS 200.50</strain>
    </source>
</reference>
<proteinExistence type="inferred from homology"/>
<dbReference type="GO" id="GO:0050525">
    <property type="term" value="F:cutinase activity"/>
    <property type="evidence" value="ECO:0007669"/>
    <property type="project" value="UniProtKB-EC"/>
</dbReference>
<evidence type="ECO:0000256" key="8">
    <source>
        <dbReference type="PIRSR" id="PIRSR611150-1"/>
    </source>
</evidence>
<evidence type="ECO:0000256" key="4">
    <source>
        <dbReference type="ARBA" id="ARBA00022729"/>
    </source>
</evidence>
<gene>
    <name evidence="11" type="ORF">H072_7464</name>
</gene>
<dbReference type="AlphaFoldDB" id="S8BTZ0"/>
<dbReference type="Gene3D" id="3.40.50.1820">
    <property type="entry name" value="alpha/beta hydrolase"/>
    <property type="match status" value="1"/>
</dbReference>
<dbReference type="PRINTS" id="PR00129">
    <property type="entry name" value="CUTINASE"/>
</dbReference>
<keyword evidence="5" id="KW-0378">Hydrolase</keyword>
<dbReference type="EMBL" id="AQGS01000531">
    <property type="protein sequence ID" value="EPS38747.1"/>
    <property type="molecule type" value="Genomic_DNA"/>
</dbReference>
<evidence type="ECO:0000256" key="5">
    <source>
        <dbReference type="ARBA" id="ARBA00022801"/>
    </source>
</evidence>
<evidence type="ECO:0000256" key="7">
    <source>
        <dbReference type="ARBA" id="ARBA00034045"/>
    </source>
</evidence>
<feature type="active site" evidence="8">
    <location>
        <position position="205"/>
    </location>
</feature>
<evidence type="ECO:0000256" key="3">
    <source>
        <dbReference type="ARBA" id="ARBA00022487"/>
    </source>
</evidence>
<dbReference type="SUPFAM" id="SSF53474">
    <property type="entry name" value="alpha/beta-Hydrolases"/>
    <property type="match status" value="1"/>
</dbReference>
<dbReference type="InterPro" id="IPR011150">
    <property type="entry name" value="Cutinase_monf"/>
</dbReference>
<feature type="active site" description="Nucleophile" evidence="8">
    <location>
        <position position="153"/>
    </location>
</feature>
<dbReference type="HOGENOM" id="CLU_040058_2_2_1"/>
<keyword evidence="4 10" id="KW-0732">Signal</keyword>
<reference evidence="11 12" key="1">
    <citation type="journal article" date="2013" name="PLoS Genet.">
        <title>Genomic mechanisms accounting for the adaptation to parasitism in nematode-trapping fungi.</title>
        <authorList>
            <person name="Meerupati T."/>
            <person name="Andersson K.M."/>
            <person name="Friman E."/>
            <person name="Kumar D."/>
            <person name="Tunlid A."/>
            <person name="Ahren D."/>
        </authorList>
    </citation>
    <scope>NUCLEOTIDE SEQUENCE [LARGE SCALE GENOMIC DNA]</scope>
    <source>
        <strain evidence="11 12">CBS 200.50</strain>
    </source>
</reference>
<feature type="disulfide bond" evidence="9">
    <location>
        <begin position="65"/>
        <end position="142"/>
    </location>
</feature>
<keyword evidence="3" id="KW-0719">Serine esterase</keyword>
<protein>
    <recommendedName>
        <fullName evidence="2">cutinase</fullName>
        <ecNumber evidence="2">3.1.1.74</ecNumber>
    </recommendedName>
</protein>
<evidence type="ECO:0000256" key="6">
    <source>
        <dbReference type="ARBA" id="ARBA00023157"/>
    </source>
</evidence>
<evidence type="ECO:0000256" key="2">
    <source>
        <dbReference type="ARBA" id="ARBA00013095"/>
    </source>
</evidence>
<dbReference type="InterPro" id="IPR029058">
    <property type="entry name" value="AB_hydrolase_fold"/>
</dbReference>
<feature type="disulfide bond" evidence="9">
    <location>
        <begin position="201"/>
        <end position="208"/>
    </location>
</feature>
<organism evidence="11 12">
    <name type="scientific">Dactylellina haptotyla (strain CBS 200.50)</name>
    <name type="common">Nematode-trapping fungus</name>
    <name type="synonym">Monacrosporium haptotylum</name>
    <dbReference type="NCBI Taxonomy" id="1284197"/>
    <lineage>
        <taxon>Eukaryota</taxon>
        <taxon>Fungi</taxon>
        <taxon>Dikarya</taxon>
        <taxon>Ascomycota</taxon>
        <taxon>Pezizomycotina</taxon>
        <taxon>Orbiliomycetes</taxon>
        <taxon>Orbiliales</taxon>
        <taxon>Orbiliaceae</taxon>
        <taxon>Dactylellina</taxon>
    </lineage>
</organism>
<dbReference type="PANTHER" id="PTHR48250">
    <property type="entry name" value="CUTINASE 2-RELATED"/>
    <property type="match status" value="1"/>
</dbReference>
<name>S8BTZ0_DACHA</name>
<sequence>MWVAGFIIFVSLFQNLHASPPRKLVGKLESKVESKVGRFKGEFRKLSNEVIDTMKDSNDVKTGECKPYTLIFVRGTWDKPGNMGIAVGPHFAHALQRVLPGGKEALAVQGVRYSAETSTYFQHGSTFGASELTKWIKKACGCSKTKLIISGYSQGAQIVHRAIDKLPQEMADRVNAIVTFGDPEQRHNFGKGLDAKAKRICYDSDLICKEIAVPVGAHWIYELKTKEAAEFVAGKV</sequence>
<dbReference type="EC" id="3.1.1.74" evidence="2"/>